<dbReference type="GO" id="GO:0009307">
    <property type="term" value="P:DNA restriction-modification system"/>
    <property type="evidence" value="ECO:0007669"/>
    <property type="project" value="UniProtKB-KW"/>
</dbReference>
<dbReference type="PANTHER" id="PTHR42933:SF4">
    <property type="entry name" value="TYPE I RESTRICTION ENZYME ECOKI METHYLASE SUBUNIT"/>
    <property type="match status" value="1"/>
</dbReference>
<dbReference type="EMBL" id="JOMM01000065">
    <property type="protein sequence ID" value="OUI81003.1"/>
    <property type="molecule type" value="Genomic_DNA"/>
</dbReference>
<keyword evidence="5" id="KW-0949">S-adenosyl-L-methionine</keyword>
<dbReference type="AlphaFoldDB" id="A0A252A1A5"/>
<feature type="domain" description="DNA methylase adenine-specific" evidence="9">
    <location>
        <begin position="325"/>
        <end position="631"/>
    </location>
</feature>
<comment type="similarity">
    <text evidence="1">Belongs to the N(4)/N(6)-methyltransferase family.</text>
</comment>
<keyword evidence="7" id="KW-0238">DNA-binding</keyword>
<evidence type="ECO:0000256" key="7">
    <source>
        <dbReference type="ARBA" id="ARBA00023125"/>
    </source>
</evidence>
<keyword evidence="4" id="KW-0808">Transferase</keyword>
<comment type="catalytic activity">
    <reaction evidence="8">
        <text>a 2'-deoxyadenosine in DNA + S-adenosyl-L-methionine = an N(6)-methyl-2'-deoxyadenosine in DNA + S-adenosyl-L-homocysteine + H(+)</text>
        <dbReference type="Rhea" id="RHEA:15197"/>
        <dbReference type="Rhea" id="RHEA-COMP:12418"/>
        <dbReference type="Rhea" id="RHEA-COMP:12419"/>
        <dbReference type="ChEBI" id="CHEBI:15378"/>
        <dbReference type="ChEBI" id="CHEBI:57856"/>
        <dbReference type="ChEBI" id="CHEBI:59789"/>
        <dbReference type="ChEBI" id="CHEBI:90615"/>
        <dbReference type="ChEBI" id="CHEBI:90616"/>
        <dbReference type="EC" id="2.1.1.72"/>
    </reaction>
</comment>
<reference evidence="10 11" key="1">
    <citation type="submission" date="2014-06" db="EMBL/GenBank/DDBJ databases">
        <authorList>
            <person name="Ju J."/>
            <person name="Zhang J."/>
        </authorList>
    </citation>
    <scope>NUCLEOTIDE SEQUENCE [LARGE SCALE GENOMIC DNA]</scope>
    <source>
        <strain evidence="10">DmW_042</strain>
    </source>
</reference>
<accession>A0A252A1A5</accession>
<dbReference type="InterPro" id="IPR029063">
    <property type="entry name" value="SAM-dependent_MTases_sf"/>
</dbReference>
<dbReference type="Gene3D" id="3.90.220.20">
    <property type="entry name" value="DNA methylase specificity domains"/>
    <property type="match status" value="1"/>
</dbReference>
<evidence type="ECO:0000256" key="1">
    <source>
        <dbReference type="ARBA" id="ARBA00006594"/>
    </source>
</evidence>
<keyword evidence="6" id="KW-0680">Restriction system</keyword>
<evidence type="ECO:0000256" key="8">
    <source>
        <dbReference type="ARBA" id="ARBA00047942"/>
    </source>
</evidence>
<evidence type="ECO:0000256" key="6">
    <source>
        <dbReference type="ARBA" id="ARBA00022747"/>
    </source>
</evidence>
<organism evidence="10 11">
    <name type="scientific">Acetobacter tropicalis</name>
    <dbReference type="NCBI Taxonomy" id="104102"/>
    <lineage>
        <taxon>Bacteria</taxon>
        <taxon>Pseudomonadati</taxon>
        <taxon>Pseudomonadota</taxon>
        <taxon>Alphaproteobacteria</taxon>
        <taxon>Acetobacterales</taxon>
        <taxon>Acetobacteraceae</taxon>
        <taxon>Acetobacter</taxon>
    </lineage>
</organism>
<dbReference type="PRINTS" id="PR00507">
    <property type="entry name" value="N12N6MTFRASE"/>
</dbReference>
<evidence type="ECO:0000256" key="2">
    <source>
        <dbReference type="ARBA" id="ARBA00011900"/>
    </source>
</evidence>
<dbReference type="SUPFAM" id="SSF116734">
    <property type="entry name" value="DNA methylase specificity domain"/>
    <property type="match status" value="1"/>
</dbReference>
<dbReference type="InterPro" id="IPR003356">
    <property type="entry name" value="DNA_methylase_A-5"/>
</dbReference>
<comment type="caution">
    <text evidence="10">The sequence shown here is derived from an EMBL/GenBank/DDBJ whole genome shotgun (WGS) entry which is preliminary data.</text>
</comment>
<evidence type="ECO:0000256" key="4">
    <source>
        <dbReference type="ARBA" id="ARBA00022679"/>
    </source>
</evidence>
<proteinExistence type="inferred from homology"/>
<dbReference type="Pfam" id="PF02384">
    <property type="entry name" value="N6_Mtase"/>
    <property type="match status" value="1"/>
</dbReference>
<dbReference type="PANTHER" id="PTHR42933">
    <property type="entry name" value="SLR6095 PROTEIN"/>
    <property type="match status" value="1"/>
</dbReference>
<sequence length="887" mass="97976">MANEELHQRGYLATGKLKGRKFGIFEEFNIGGTTVRELKASGVTIVIPKTVGFPFTTYKAPKNPGLCRPDRLFCSRDGSTLIPVAVAEHKAPKKLRVGRDQRYAEEQVVFSGVASNARVGIVSDGKTFRYIDINGSLAAGNIAYFDESRDFVPAVLENILEGTSGVVLDPKPLAESVWQIIWQATKEEPKTCLLTFVEIFVLKFLSDNLPLSILPDAYRFDTLTGDPLAFQQAHGRSAIEYYVDTIRPKIKQLFPDNTVVHGDTVPNIFALNTIVSKTSIINGFAFLQSSTASLASFNRTFLEIIREFEVFGPLTTIDPQFKLRLYETFLKRSARQQKLGQFFTPRTVVRPMVRMARLETLPDDAVVLDPAAGVGGFVLEPPLVVDGMKNNVRFAKGEPLRHINLVGVDVDVNTHILAKANALIHFAEELRRPTVTLPALNQLLAQTFVLMNENATLGSLMNPPSETVDVILSNPPYVTRGSAAVKDEIKEVGTGGNGRDLREVYDRTGLGVESLFLRYIVAALKPGGRAFIIVPLGLLNRTEPGPKREILQYCNILASIALPRNTFFNTAQLTYILILEKRHTTADERPQVLAAIARTIGETLNWERVPTPEDNDLDDIADIFVELAEGKSPALLPFTRLIADDEFTEDDRWDVARFWTEEERVALGLEAGAISRAEFIEEVDSEIAEIATELKAVGKEIADLQTGPVEEWEIGDSAHFTVASGTRITGAQLRANPGTLPIYSCFKNDRIVKGHVDETFWTNLGGDSYDKPFVTINANGASIGKVYVREDRCGITDDVISVVPLSADISIDYLAIALQDAVNAGRFIYEAKLFVGRVRELVVKLPVRNGVLDQERQSKISAAVKRFNALKTRLIDLGARSETARTV</sequence>
<gene>
    <name evidence="10" type="ORF">HC62_16600</name>
</gene>
<dbReference type="GO" id="GO:0032259">
    <property type="term" value="P:methylation"/>
    <property type="evidence" value="ECO:0007669"/>
    <property type="project" value="UniProtKB-KW"/>
</dbReference>
<evidence type="ECO:0000313" key="10">
    <source>
        <dbReference type="EMBL" id="OUI81003.1"/>
    </source>
</evidence>
<evidence type="ECO:0000313" key="11">
    <source>
        <dbReference type="Proteomes" id="UP000194565"/>
    </source>
</evidence>
<dbReference type="Gene3D" id="3.40.50.150">
    <property type="entry name" value="Vaccinia Virus protein VP39"/>
    <property type="match status" value="1"/>
</dbReference>
<evidence type="ECO:0000259" key="9">
    <source>
        <dbReference type="Pfam" id="PF02384"/>
    </source>
</evidence>
<dbReference type="GO" id="GO:0003677">
    <property type="term" value="F:DNA binding"/>
    <property type="evidence" value="ECO:0007669"/>
    <property type="project" value="UniProtKB-KW"/>
</dbReference>
<dbReference type="InterPro" id="IPR051537">
    <property type="entry name" value="DNA_Adenine_Mtase"/>
</dbReference>
<dbReference type="GO" id="GO:0009007">
    <property type="term" value="F:site-specific DNA-methyltransferase (adenine-specific) activity"/>
    <property type="evidence" value="ECO:0007669"/>
    <property type="project" value="UniProtKB-EC"/>
</dbReference>
<keyword evidence="3" id="KW-0489">Methyltransferase</keyword>
<dbReference type="EC" id="2.1.1.72" evidence="2"/>
<dbReference type="SUPFAM" id="SSF53335">
    <property type="entry name" value="S-adenosyl-L-methionine-dependent methyltransferases"/>
    <property type="match status" value="1"/>
</dbReference>
<evidence type="ECO:0000256" key="3">
    <source>
        <dbReference type="ARBA" id="ARBA00022603"/>
    </source>
</evidence>
<dbReference type="InterPro" id="IPR002052">
    <property type="entry name" value="DNA_methylase_N6_adenine_CS"/>
</dbReference>
<dbReference type="Proteomes" id="UP000194565">
    <property type="component" value="Unassembled WGS sequence"/>
</dbReference>
<evidence type="ECO:0000256" key="5">
    <source>
        <dbReference type="ARBA" id="ARBA00022691"/>
    </source>
</evidence>
<dbReference type="RefSeq" id="WP_086642036.1">
    <property type="nucleotide sequence ID" value="NZ_JOMM01000065.1"/>
</dbReference>
<name>A0A252A1A5_9PROT</name>
<dbReference type="InterPro" id="IPR044946">
    <property type="entry name" value="Restrct_endonuc_typeI_TRD_sf"/>
</dbReference>
<protein>
    <recommendedName>
        <fullName evidence="2">site-specific DNA-methyltransferase (adenine-specific)</fullName>
        <ecNumber evidence="2">2.1.1.72</ecNumber>
    </recommendedName>
</protein>
<dbReference type="GO" id="GO:0008170">
    <property type="term" value="F:N-methyltransferase activity"/>
    <property type="evidence" value="ECO:0007669"/>
    <property type="project" value="InterPro"/>
</dbReference>
<dbReference type="PROSITE" id="PS00092">
    <property type="entry name" value="N6_MTASE"/>
    <property type="match status" value="1"/>
</dbReference>